<comment type="catalytic activity">
    <reaction evidence="6">
        <text>a 2'-deoxyadenosine in DNA + S-adenosyl-L-methionine = an N(6)-methyl-2'-deoxyadenosine in DNA + S-adenosyl-L-homocysteine + H(+)</text>
        <dbReference type="Rhea" id="RHEA:15197"/>
        <dbReference type="Rhea" id="RHEA-COMP:12418"/>
        <dbReference type="Rhea" id="RHEA-COMP:12419"/>
        <dbReference type="ChEBI" id="CHEBI:15378"/>
        <dbReference type="ChEBI" id="CHEBI:57856"/>
        <dbReference type="ChEBI" id="CHEBI:59789"/>
        <dbReference type="ChEBI" id="CHEBI:90615"/>
        <dbReference type="ChEBI" id="CHEBI:90616"/>
        <dbReference type="EC" id="2.1.1.72"/>
    </reaction>
</comment>
<comment type="caution">
    <text evidence="8">The sequence shown here is derived from an EMBL/GenBank/DDBJ whole genome shotgun (WGS) entry which is preliminary data.</text>
</comment>
<evidence type="ECO:0000256" key="2">
    <source>
        <dbReference type="ARBA" id="ARBA00011900"/>
    </source>
</evidence>
<gene>
    <name evidence="8" type="ORF">DHW03_18970</name>
</gene>
<evidence type="ECO:0000256" key="3">
    <source>
        <dbReference type="ARBA" id="ARBA00022603"/>
    </source>
</evidence>
<evidence type="ECO:0000256" key="4">
    <source>
        <dbReference type="ARBA" id="ARBA00022679"/>
    </source>
</evidence>
<evidence type="ECO:0000256" key="5">
    <source>
        <dbReference type="ARBA" id="ARBA00022691"/>
    </source>
</evidence>
<dbReference type="InterPro" id="IPR029063">
    <property type="entry name" value="SAM-dependent_MTases_sf"/>
</dbReference>
<dbReference type="Pfam" id="PF01555">
    <property type="entry name" value="N6_N4_Mtase"/>
    <property type="match status" value="1"/>
</dbReference>
<reference evidence="8 9" key="1">
    <citation type="submission" date="2018-05" db="EMBL/GenBank/DDBJ databases">
        <title>Pedobacter paludis sp. nov., isolated from wetland soil.</title>
        <authorList>
            <person name="Zhang Y."/>
            <person name="Wang G."/>
        </authorList>
    </citation>
    <scope>NUCLEOTIDE SEQUENCE [LARGE SCALE GENOMIC DNA]</scope>
    <source>
        <strain evidence="8 9">KCTC22721</strain>
    </source>
</reference>
<dbReference type="GO" id="GO:0032259">
    <property type="term" value="P:methylation"/>
    <property type="evidence" value="ECO:0007669"/>
    <property type="project" value="UniProtKB-KW"/>
</dbReference>
<keyword evidence="9" id="KW-1185">Reference proteome</keyword>
<dbReference type="Proteomes" id="UP000245379">
    <property type="component" value="Unassembled WGS sequence"/>
</dbReference>
<dbReference type="EC" id="2.1.1.72" evidence="2"/>
<dbReference type="GO" id="GO:0009007">
    <property type="term" value="F:site-specific DNA-methyltransferase (adenine-specific) activity"/>
    <property type="evidence" value="ECO:0007669"/>
    <property type="project" value="UniProtKB-EC"/>
</dbReference>
<protein>
    <recommendedName>
        <fullName evidence="2">site-specific DNA-methyltransferase (adenine-specific)</fullName>
        <ecNumber evidence="2">2.1.1.72</ecNumber>
    </recommendedName>
</protein>
<sequence>MATSKYENYTKEQLIEKVKLLEKQRYGLVWEDKPEEIADQCERELPVLVEVKDKEITLDPTKPTNFIFEGDNYHTLFTLNFTHKRKVDVIYIDPPYNTGNKSWRYNNDYIDKEDRFRHSKWLSFMSKRLRLARRLLKETGIIICAIDDYEFASLKLLFDTVFGEQNRLGTLVVVHNPRGRNDDKFFASQHEYILVYAKNSDKAIVNHFELNDDDRDQYKKSDDISSFAETSFVRTGNNSKRSERPNLFYPIYYNETTMQLSLLRQDGWEELLPINNGNEEKTWRWGQDTFNELQATELFVKKVKGINKIYKKRRLTDTTGKKPKTVWYDPKYDASSNGIMLLQKILGRDNTFNYPKSIYAVKDILEITTNKDSLVLDFFAGSGTTGQAVLELNRQDNGNRQFILCTNNENQICEEVTYPRIKKVIEGYGNKAGIEANVKYFKTDYVPYVITDNDKRTLVSRSTELLCISENTFEVVAQNEKQGFSIFKNKDQFTAIIYDEDSIERCCKEIIKIDPQHKLIIYVFSYDHTYDEADFATLTMRFYVKPIPEAILNVYRKISKLKRK</sequence>
<dbReference type="OrthoDB" id="9800801at2"/>
<dbReference type="GO" id="GO:0008170">
    <property type="term" value="F:N-methyltransferase activity"/>
    <property type="evidence" value="ECO:0007669"/>
    <property type="project" value="InterPro"/>
</dbReference>
<comment type="similarity">
    <text evidence="1">Belongs to the N(4)/N(6)-methyltransferase family.</text>
</comment>
<feature type="domain" description="DNA methylase N-4/N-6" evidence="7">
    <location>
        <begin position="87"/>
        <end position="413"/>
    </location>
</feature>
<evidence type="ECO:0000259" key="7">
    <source>
        <dbReference type="Pfam" id="PF01555"/>
    </source>
</evidence>
<evidence type="ECO:0000313" key="8">
    <source>
        <dbReference type="EMBL" id="PWS25916.1"/>
    </source>
</evidence>
<dbReference type="InterPro" id="IPR002941">
    <property type="entry name" value="DNA_methylase_N4/N6"/>
</dbReference>
<keyword evidence="4 8" id="KW-0808">Transferase</keyword>
<dbReference type="PRINTS" id="PR00506">
    <property type="entry name" value="D21N6MTFRASE"/>
</dbReference>
<dbReference type="InterPro" id="IPR002295">
    <property type="entry name" value="N4/N6-MTase_EcoPI_Mod-like"/>
</dbReference>
<dbReference type="PROSITE" id="PS00092">
    <property type="entry name" value="N6_MTASE"/>
    <property type="match status" value="1"/>
</dbReference>
<name>A0A317EKW3_9SPHI</name>
<dbReference type="AlphaFoldDB" id="A0A317EKW3"/>
<proteinExistence type="inferred from homology"/>
<dbReference type="RefSeq" id="WP_109927437.1">
    <property type="nucleotide sequence ID" value="NZ_QGNZ01000006.1"/>
</dbReference>
<dbReference type="EMBL" id="QGNZ01000006">
    <property type="protein sequence ID" value="PWS25916.1"/>
    <property type="molecule type" value="Genomic_DNA"/>
</dbReference>
<dbReference type="GO" id="GO:0003677">
    <property type="term" value="F:DNA binding"/>
    <property type="evidence" value="ECO:0007669"/>
    <property type="project" value="InterPro"/>
</dbReference>
<evidence type="ECO:0000313" key="9">
    <source>
        <dbReference type="Proteomes" id="UP000245379"/>
    </source>
</evidence>
<evidence type="ECO:0000256" key="6">
    <source>
        <dbReference type="ARBA" id="ARBA00047942"/>
    </source>
</evidence>
<dbReference type="SUPFAM" id="SSF53335">
    <property type="entry name" value="S-adenosyl-L-methionine-dependent methyltransferases"/>
    <property type="match status" value="1"/>
</dbReference>
<accession>A0A317EKW3</accession>
<organism evidence="8 9">
    <name type="scientific">Pedobacter yonginense</name>
    <dbReference type="NCBI Taxonomy" id="651869"/>
    <lineage>
        <taxon>Bacteria</taxon>
        <taxon>Pseudomonadati</taxon>
        <taxon>Bacteroidota</taxon>
        <taxon>Sphingobacteriia</taxon>
        <taxon>Sphingobacteriales</taxon>
        <taxon>Sphingobacteriaceae</taxon>
        <taxon>Pedobacter</taxon>
    </lineage>
</organism>
<keyword evidence="3 8" id="KW-0489">Methyltransferase</keyword>
<dbReference type="InterPro" id="IPR002052">
    <property type="entry name" value="DNA_methylase_N6_adenine_CS"/>
</dbReference>
<keyword evidence="5" id="KW-0949">S-adenosyl-L-methionine</keyword>
<dbReference type="Gene3D" id="3.40.50.150">
    <property type="entry name" value="Vaccinia Virus protein VP39"/>
    <property type="match status" value="1"/>
</dbReference>
<evidence type="ECO:0000256" key="1">
    <source>
        <dbReference type="ARBA" id="ARBA00006594"/>
    </source>
</evidence>